<dbReference type="InterPro" id="IPR024752">
    <property type="entry name" value="Myb/SANT-like_dom"/>
</dbReference>
<feature type="domain" description="Myb/SANT-like" evidence="2">
    <location>
        <begin position="23"/>
        <end position="121"/>
    </location>
</feature>
<accession>A0AAD7IUC2</accession>
<comment type="caution">
    <text evidence="3">The sequence shown here is derived from an EMBL/GenBank/DDBJ whole genome shotgun (WGS) entry which is preliminary data.</text>
</comment>
<evidence type="ECO:0000256" key="1">
    <source>
        <dbReference type="SAM" id="MobiDB-lite"/>
    </source>
</evidence>
<organism evidence="3 4">
    <name type="scientific">Mycena maculata</name>
    <dbReference type="NCBI Taxonomy" id="230809"/>
    <lineage>
        <taxon>Eukaryota</taxon>
        <taxon>Fungi</taxon>
        <taxon>Dikarya</taxon>
        <taxon>Basidiomycota</taxon>
        <taxon>Agaricomycotina</taxon>
        <taxon>Agaricomycetes</taxon>
        <taxon>Agaricomycetidae</taxon>
        <taxon>Agaricales</taxon>
        <taxon>Marasmiineae</taxon>
        <taxon>Mycenaceae</taxon>
        <taxon>Mycena</taxon>
    </lineage>
</organism>
<dbReference type="Proteomes" id="UP001215280">
    <property type="component" value="Unassembled WGS sequence"/>
</dbReference>
<feature type="compositionally biased region" description="Basic and acidic residues" evidence="1">
    <location>
        <begin position="7"/>
        <end position="19"/>
    </location>
</feature>
<dbReference type="EMBL" id="JARJLG010000087">
    <property type="protein sequence ID" value="KAJ7749038.1"/>
    <property type="molecule type" value="Genomic_DNA"/>
</dbReference>
<evidence type="ECO:0000259" key="2">
    <source>
        <dbReference type="Pfam" id="PF12776"/>
    </source>
</evidence>
<feature type="compositionally biased region" description="Acidic residues" evidence="1">
    <location>
        <begin position="168"/>
        <end position="178"/>
    </location>
</feature>
<feature type="region of interest" description="Disordered" evidence="1">
    <location>
        <begin position="155"/>
        <end position="254"/>
    </location>
</feature>
<evidence type="ECO:0000313" key="3">
    <source>
        <dbReference type="EMBL" id="KAJ7749038.1"/>
    </source>
</evidence>
<sequence>MGRKKNKENQDPDSNPEKNKRSRWNTDCDAILIGQFTAEKAAGNQTDNAGWHQAAFTACAKALAGSEKKSGGAVKTADACMTRWGTLKAQYQLIKALRNKSGWGWDDENKHVVVEDSVWDAALLINGKIRPWRFKGFPLFDEMADLVDGAVATGEGAFQPGRAPSPDWPEELPSDDFPLDPSLHGAGGRVDVPSDEIQDLDASRGGEDSDMEVEETIPISRKRIRAMSDTPPSSSAAKHPRSDARGHGRKPSNGHALMAVSESLQGIAAALKADSTGPSSPQRKGAAIGLIVQMDEFTKEEKSQIFRLIRSDTGFADTFLAIPEDKPEFRIDYLRAELE</sequence>
<feature type="region of interest" description="Disordered" evidence="1">
    <location>
        <begin position="1"/>
        <end position="25"/>
    </location>
</feature>
<evidence type="ECO:0000313" key="4">
    <source>
        <dbReference type="Proteomes" id="UP001215280"/>
    </source>
</evidence>
<gene>
    <name evidence="3" type="ORF">DFH07DRAFT_961866</name>
</gene>
<keyword evidence="4" id="KW-1185">Reference proteome</keyword>
<dbReference type="AlphaFoldDB" id="A0AAD7IUC2"/>
<reference evidence="3" key="1">
    <citation type="submission" date="2023-03" db="EMBL/GenBank/DDBJ databases">
        <title>Massive genome expansion in bonnet fungi (Mycena s.s.) driven by repeated elements and novel gene families across ecological guilds.</title>
        <authorList>
            <consortium name="Lawrence Berkeley National Laboratory"/>
            <person name="Harder C.B."/>
            <person name="Miyauchi S."/>
            <person name="Viragh M."/>
            <person name="Kuo A."/>
            <person name="Thoen E."/>
            <person name="Andreopoulos B."/>
            <person name="Lu D."/>
            <person name="Skrede I."/>
            <person name="Drula E."/>
            <person name="Henrissat B."/>
            <person name="Morin E."/>
            <person name="Kohler A."/>
            <person name="Barry K."/>
            <person name="LaButti K."/>
            <person name="Morin E."/>
            <person name="Salamov A."/>
            <person name="Lipzen A."/>
            <person name="Mereny Z."/>
            <person name="Hegedus B."/>
            <person name="Baldrian P."/>
            <person name="Stursova M."/>
            <person name="Weitz H."/>
            <person name="Taylor A."/>
            <person name="Grigoriev I.V."/>
            <person name="Nagy L.G."/>
            <person name="Martin F."/>
            <person name="Kauserud H."/>
        </authorList>
    </citation>
    <scope>NUCLEOTIDE SEQUENCE</scope>
    <source>
        <strain evidence="3">CBHHK188m</strain>
    </source>
</reference>
<dbReference type="Pfam" id="PF12776">
    <property type="entry name" value="Myb_DNA-bind_3"/>
    <property type="match status" value="1"/>
</dbReference>
<dbReference type="PANTHER" id="PTHR46929:SF3">
    <property type="entry name" value="MYB_SANT-LIKE DOMAIN-CONTAINING PROTEIN"/>
    <property type="match status" value="1"/>
</dbReference>
<dbReference type="PANTHER" id="PTHR46929">
    <property type="entry name" value="EXPRESSED PROTEIN"/>
    <property type="match status" value="1"/>
</dbReference>
<proteinExistence type="predicted"/>
<protein>
    <recommendedName>
        <fullName evidence="2">Myb/SANT-like domain-containing protein</fullName>
    </recommendedName>
</protein>
<name>A0AAD7IUC2_9AGAR</name>